<evidence type="ECO:0000256" key="4">
    <source>
        <dbReference type="ARBA" id="ARBA00022989"/>
    </source>
</evidence>
<sequence>MSEPTGLKRYLPPLGSPAYHVMLSVVAITILGPLGGISAAFMNFSIGFFVGGQVLAGILGSVVTLPYGPEGKHGANYMQTMAASVAGMCAMAVLIQAMVWLNLPPVPDWKMVLFLTCIGMFGVGVGMLYTPVLVDRMQLNFPSGYAVANILRALTDPVLLRQSIAKLGGGLAAGYAVGFASFKVAAIGAVGVSASTVGAGFIVGARIAIPALVVAVIGREAMPYLIEIGWLHEGEPYRKIGFIISLGTILGAAGLDITLILIEAFKRFRQQVPVAPDPDWKRVNMFRLILWIIAWGAGIVIIGSQLLQQPVFFLIVALGLCLLFVLVNGISLGISDWNPISSAFVMAVFIMAALGLKDPGVGLMCAAILLISCSVGGDMQQDRSTGWRLGTNRVNQFRYQVIGIACGAVLTVVLAKVFMSAYPILKADQFSNPNLEGAQQWQSAMTYKFVGAIKGITLEQPHVMKALWLGIAIGLVTMVIRKLIKRTAGYKAFVASSTAGKVTDFTVDAVLLPSPYASSFGGFVEIKTVLWWAGGGIFGSLYTMWAEKRKAASAPDANALPSDMSTMSLVGGGLIAGDSLAALSVGVAGLLRTVL</sequence>
<feature type="transmembrane region" description="Helical" evidence="6">
    <location>
        <begin position="285"/>
        <end position="304"/>
    </location>
</feature>
<dbReference type="Proteomes" id="UP000290218">
    <property type="component" value="Unassembled WGS sequence"/>
</dbReference>
<feature type="transmembrane region" description="Helical" evidence="6">
    <location>
        <begin position="171"/>
        <end position="192"/>
    </location>
</feature>
<feature type="transmembrane region" description="Helical" evidence="6">
    <location>
        <begin position="529"/>
        <end position="546"/>
    </location>
</feature>
<feature type="transmembrane region" description="Helical" evidence="6">
    <location>
        <begin position="113"/>
        <end position="134"/>
    </location>
</feature>
<dbReference type="PANTHER" id="PTHR31645">
    <property type="entry name" value="OLIGOPEPTIDE TRANSPORTER YGL114W-RELATED"/>
    <property type="match status" value="1"/>
</dbReference>
<dbReference type="InterPro" id="IPR045035">
    <property type="entry name" value="YSL-like"/>
</dbReference>
<dbReference type="EMBL" id="SDHX01000001">
    <property type="protein sequence ID" value="RXK55682.1"/>
    <property type="molecule type" value="Genomic_DNA"/>
</dbReference>
<evidence type="ECO:0000256" key="1">
    <source>
        <dbReference type="ARBA" id="ARBA00004141"/>
    </source>
</evidence>
<evidence type="ECO:0000256" key="5">
    <source>
        <dbReference type="ARBA" id="ARBA00023136"/>
    </source>
</evidence>
<dbReference type="InterPro" id="IPR004813">
    <property type="entry name" value="OPT"/>
</dbReference>
<feature type="transmembrane region" description="Helical" evidence="6">
    <location>
        <begin position="337"/>
        <end position="354"/>
    </location>
</feature>
<comment type="caution">
    <text evidence="7">The sequence shown here is derived from an EMBL/GenBank/DDBJ whole genome shotgun (WGS) entry which is preliminary data.</text>
</comment>
<dbReference type="GO" id="GO:0016020">
    <property type="term" value="C:membrane"/>
    <property type="evidence" value="ECO:0007669"/>
    <property type="project" value="UniProtKB-SubCell"/>
</dbReference>
<protein>
    <submittedName>
        <fullName evidence="7">Peptide transporter</fullName>
    </submittedName>
</protein>
<keyword evidence="8" id="KW-1185">Reference proteome</keyword>
<comment type="subcellular location">
    <subcellularLocation>
        <location evidence="1">Membrane</location>
        <topology evidence="1">Multi-pass membrane protein</topology>
    </subcellularLocation>
</comment>
<dbReference type="GO" id="GO:0035673">
    <property type="term" value="F:oligopeptide transmembrane transporter activity"/>
    <property type="evidence" value="ECO:0007669"/>
    <property type="project" value="InterPro"/>
</dbReference>
<keyword evidence="3 6" id="KW-0812">Transmembrane</keyword>
<feature type="transmembrane region" description="Helical" evidence="6">
    <location>
        <begin position="21"/>
        <end position="42"/>
    </location>
</feature>
<reference evidence="7 8" key="1">
    <citation type="submission" date="2019-01" db="EMBL/GenBank/DDBJ databases">
        <title>Lacunisphaera sp. strain TWA-58.</title>
        <authorList>
            <person name="Chen W.-M."/>
        </authorList>
    </citation>
    <scope>NUCLEOTIDE SEQUENCE [LARGE SCALE GENOMIC DNA]</scope>
    <source>
        <strain evidence="7 8">TWA-58</strain>
    </source>
</reference>
<feature type="transmembrane region" description="Helical" evidence="6">
    <location>
        <begin position="361"/>
        <end position="377"/>
    </location>
</feature>
<gene>
    <name evidence="7" type="ORF">ESB00_07310</name>
</gene>
<feature type="transmembrane region" description="Helical" evidence="6">
    <location>
        <begin position="240"/>
        <end position="265"/>
    </location>
</feature>
<feature type="transmembrane region" description="Helical" evidence="6">
    <location>
        <begin position="567"/>
        <end position="591"/>
    </location>
</feature>
<organism evidence="7 8">
    <name type="scientific">Oleiharenicola lentus</name>
    <dbReference type="NCBI Taxonomy" id="2508720"/>
    <lineage>
        <taxon>Bacteria</taxon>
        <taxon>Pseudomonadati</taxon>
        <taxon>Verrucomicrobiota</taxon>
        <taxon>Opitutia</taxon>
        <taxon>Opitutales</taxon>
        <taxon>Opitutaceae</taxon>
        <taxon>Oleiharenicola</taxon>
    </lineage>
</organism>
<evidence type="ECO:0000256" key="2">
    <source>
        <dbReference type="ARBA" id="ARBA00022448"/>
    </source>
</evidence>
<dbReference type="AlphaFoldDB" id="A0A4Q1CA08"/>
<evidence type="ECO:0000256" key="6">
    <source>
        <dbReference type="SAM" id="Phobius"/>
    </source>
</evidence>
<feature type="transmembrane region" description="Helical" evidence="6">
    <location>
        <begin position="80"/>
        <end position="101"/>
    </location>
</feature>
<keyword evidence="5 6" id="KW-0472">Membrane</keyword>
<dbReference type="OrthoDB" id="177269at2"/>
<evidence type="ECO:0000313" key="8">
    <source>
        <dbReference type="Proteomes" id="UP000290218"/>
    </source>
</evidence>
<name>A0A4Q1CA08_9BACT</name>
<feature type="transmembrane region" description="Helical" evidence="6">
    <location>
        <begin position="466"/>
        <end position="484"/>
    </location>
</feature>
<dbReference type="Pfam" id="PF03169">
    <property type="entry name" value="OPT"/>
    <property type="match status" value="1"/>
</dbReference>
<dbReference type="RefSeq" id="WP_129047047.1">
    <property type="nucleotide sequence ID" value="NZ_SDHX01000001.1"/>
</dbReference>
<feature type="transmembrane region" description="Helical" evidence="6">
    <location>
        <begin position="397"/>
        <end position="419"/>
    </location>
</feature>
<proteinExistence type="predicted"/>
<keyword evidence="2" id="KW-0813">Transport</keyword>
<feature type="transmembrane region" description="Helical" evidence="6">
    <location>
        <begin position="198"/>
        <end position="219"/>
    </location>
</feature>
<keyword evidence="4 6" id="KW-1133">Transmembrane helix</keyword>
<dbReference type="PANTHER" id="PTHR31645:SF0">
    <property type="entry name" value="OLIGOPEPTIDE TRANSPORTER YGL114W-RELATED"/>
    <property type="match status" value="1"/>
</dbReference>
<feature type="transmembrane region" description="Helical" evidence="6">
    <location>
        <begin position="311"/>
        <end position="331"/>
    </location>
</feature>
<accession>A0A4Q1CA08</accession>
<feature type="transmembrane region" description="Helical" evidence="6">
    <location>
        <begin position="48"/>
        <end position="68"/>
    </location>
</feature>
<evidence type="ECO:0000313" key="7">
    <source>
        <dbReference type="EMBL" id="RXK55682.1"/>
    </source>
</evidence>
<evidence type="ECO:0000256" key="3">
    <source>
        <dbReference type="ARBA" id="ARBA00022692"/>
    </source>
</evidence>